<dbReference type="InterPro" id="IPR002931">
    <property type="entry name" value="Transglutaminase-like"/>
</dbReference>
<keyword evidence="4" id="KW-1185">Reference proteome</keyword>
<name>A0A927IM20_9BURK</name>
<feature type="domain" description="Transglutaminase-like" evidence="2">
    <location>
        <begin position="174"/>
        <end position="250"/>
    </location>
</feature>
<evidence type="ECO:0000313" key="3">
    <source>
        <dbReference type="EMBL" id="MBD8050735.1"/>
    </source>
</evidence>
<dbReference type="InterPro" id="IPR013589">
    <property type="entry name" value="Bac_transglu_N"/>
</dbReference>
<dbReference type="Gene3D" id="3.10.620.30">
    <property type="match status" value="1"/>
</dbReference>
<evidence type="ECO:0000313" key="4">
    <source>
        <dbReference type="Proteomes" id="UP000647424"/>
    </source>
</evidence>
<evidence type="ECO:0000259" key="2">
    <source>
        <dbReference type="SMART" id="SM00460"/>
    </source>
</evidence>
<dbReference type="RefSeq" id="WP_191819219.1">
    <property type="nucleotide sequence ID" value="NZ_JACYFT010000002.1"/>
</dbReference>
<sequence length="317" mass="34773">MRLSVLHDTLYRYSPAVETAQHIAYLRPRDTACQQLVSHTLAVEPPPGHLSTRTDAFGNQPAHWALAQTHDTLRVSAHSEVITRTLPVCTSSQSWEAVREHFRYRSGHPADPQASFVFGSHHAPLNEAFAAYARPCFAPGRALTEAATALMHQIHSDFTYASQSTDIHTPALQALQARRGVCQDFAHILIACLRSLGLPARYVSGYLLTHAPEGQPRLVGSDASHAWASVYIPELANTASQGWLDLDPTNDRHGWASPGEDYVQLAVGRDFADVSPLRGVLQGGTSHTLEVGVTVEPLLTPEDPAHERLRHPEIPEH</sequence>
<accession>A0A927IM20</accession>
<proteinExistence type="predicted"/>
<dbReference type="PANTHER" id="PTHR33490:SF7">
    <property type="entry name" value="BLR2979 PROTEIN"/>
    <property type="match status" value="1"/>
</dbReference>
<comment type="caution">
    <text evidence="3">The sequence shown here is derived from an EMBL/GenBank/DDBJ whole genome shotgun (WGS) entry which is preliminary data.</text>
</comment>
<dbReference type="Pfam" id="PF01841">
    <property type="entry name" value="Transglut_core"/>
    <property type="match status" value="1"/>
</dbReference>
<dbReference type="InterPro" id="IPR038765">
    <property type="entry name" value="Papain-like_cys_pep_sf"/>
</dbReference>
<organism evidence="3 4">
    <name type="scientific">Limnohabitans radicicola</name>
    <dbReference type="NCBI Taxonomy" id="2771427"/>
    <lineage>
        <taxon>Bacteria</taxon>
        <taxon>Pseudomonadati</taxon>
        <taxon>Pseudomonadota</taxon>
        <taxon>Betaproteobacteria</taxon>
        <taxon>Burkholderiales</taxon>
        <taxon>Comamonadaceae</taxon>
        <taxon>Limnohabitans</taxon>
    </lineage>
</organism>
<dbReference type="Proteomes" id="UP000647424">
    <property type="component" value="Unassembled WGS sequence"/>
</dbReference>
<dbReference type="SMART" id="SM00460">
    <property type="entry name" value="TGc"/>
    <property type="match status" value="1"/>
</dbReference>
<protein>
    <submittedName>
        <fullName evidence="3">Transglutaminase family protein</fullName>
    </submittedName>
</protein>
<dbReference type="SUPFAM" id="SSF54001">
    <property type="entry name" value="Cysteine proteinases"/>
    <property type="match status" value="1"/>
</dbReference>
<feature type="compositionally biased region" description="Basic and acidic residues" evidence="1">
    <location>
        <begin position="303"/>
        <end position="317"/>
    </location>
</feature>
<dbReference type="Pfam" id="PF08379">
    <property type="entry name" value="Bact_transglu_N"/>
    <property type="match status" value="1"/>
</dbReference>
<gene>
    <name evidence="3" type="ORF">IC609_09270</name>
</gene>
<dbReference type="AlphaFoldDB" id="A0A927IM20"/>
<dbReference type="EMBL" id="JACYFT010000002">
    <property type="protein sequence ID" value="MBD8050735.1"/>
    <property type="molecule type" value="Genomic_DNA"/>
</dbReference>
<feature type="region of interest" description="Disordered" evidence="1">
    <location>
        <begin position="298"/>
        <end position="317"/>
    </location>
</feature>
<evidence type="ECO:0000256" key="1">
    <source>
        <dbReference type="SAM" id="MobiDB-lite"/>
    </source>
</evidence>
<dbReference type="PANTHER" id="PTHR33490">
    <property type="entry name" value="BLR5614 PROTEIN-RELATED"/>
    <property type="match status" value="1"/>
</dbReference>
<reference evidence="3" key="1">
    <citation type="submission" date="2020-09" db="EMBL/GenBank/DDBJ databases">
        <title>Genome seq and assembly of Limnohabitants sp.</title>
        <authorList>
            <person name="Chhetri G."/>
        </authorList>
    </citation>
    <scope>NUCLEOTIDE SEQUENCE</scope>
    <source>
        <strain evidence="3">JUR4</strain>
    </source>
</reference>